<organism evidence="1 2">
    <name type="scientific">Streptococcus agalactiae MRI Z1-216</name>
    <dbReference type="NCBI Taxonomy" id="1154879"/>
    <lineage>
        <taxon>Bacteria</taxon>
        <taxon>Bacillati</taxon>
        <taxon>Bacillota</taxon>
        <taxon>Bacilli</taxon>
        <taxon>Lactobacillales</taxon>
        <taxon>Streptococcaceae</taxon>
        <taxon>Streptococcus</taxon>
    </lineage>
</organism>
<name>A0AAD2WYF7_STRAG</name>
<accession>A0AAD2WYF7</accession>
<evidence type="ECO:0000313" key="1">
    <source>
        <dbReference type="EMBL" id="EPU43350.1"/>
    </source>
</evidence>
<reference evidence="1 2" key="1">
    <citation type="submission" date="2012-07" db="EMBL/GenBank/DDBJ databases">
        <authorList>
            <person name="Moroni P."/>
            <person name="Richards V.P."/>
            <person name="Durkin S.A.S."/>
            <person name="Kim M."/>
            <person name="Pavinski Bitar P.D."/>
            <person name="Stanhope M.J."/>
            <person name="Town C.D."/>
            <person name="Zadoks R.N."/>
            <person name="Venter J.C."/>
        </authorList>
    </citation>
    <scope>NUCLEOTIDE SEQUENCE [LARGE SCALE GENOMIC DNA]</scope>
    <source>
        <strain evidence="1 2">MRI Z1-216</strain>
    </source>
</reference>
<dbReference type="Proteomes" id="UP000015176">
    <property type="component" value="Unassembled WGS sequence"/>
</dbReference>
<sequence length="62" mass="6906">MKNMALPKMATVKTKTALKKLKKTPLKTYSSKNLILTNQIKSGLLTSPIFLLDIRNMSISAQ</sequence>
<evidence type="ECO:0000313" key="2">
    <source>
        <dbReference type="Proteomes" id="UP000015176"/>
    </source>
</evidence>
<dbReference type="AlphaFoldDB" id="A0AAD2WYF7"/>
<proteinExistence type="predicted"/>
<dbReference type="EMBL" id="ALSF01000008">
    <property type="protein sequence ID" value="EPU43350.1"/>
    <property type="molecule type" value="Genomic_DNA"/>
</dbReference>
<protein>
    <submittedName>
        <fullName evidence="1">Uncharacterized protein</fullName>
    </submittedName>
</protein>
<gene>
    <name evidence="1" type="ORF">SAG0164_12120</name>
</gene>
<comment type="caution">
    <text evidence="1">The sequence shown here is derived from an EMBL/GenBank/DDBJ whole genome shotgun (WGS) entry which is preliminary data.</text>
</comment>